<dbReference type="Gene3D" id="2.20.25.20">
    <property type="match status" value="1"/>
</dbReference>
<dbReference type="Pfam" id="PF01214">
    <property type="entry name" value="CK_II_beta"/>
    <property type="match status" value="1"/>
</dbReference>
<dbReference type="SMART" id="SM01085">
    <property type="entry name" value="CK_II_beta"/>
    <property type="match status" value="1"/>
</dbReference>
<gene>
    <name evidence="4" type="ORF">FGO68_gene1796</name>
</gene>
<evidence type="ECO:0000256" key="3">
    <source>
        <dbReference type="SAM" id="MobiDB-lite"/>
    </source>
</evidence>
<organism evidence="4 5">
    <name type="scientific">Halteria grandinella</name>
    <dbReference type="NCBI Taxonomy" id="5974"/>
    <lineage>
        <taxon>Eukaryota</taxon>
        <taxon>Sar</taxon>
        <taxon>Alveolata</taxon>
        <taxon>Ciliophora</taxon>
        <taxon>Intramacronucleata</taxon>
        <taxon>Spirotrichea</taxon>
        <taxon>Stichotrichia</taxon>
        <taxon>Sporadotrichida</taxon>
        <taxon>Halteriidae</taxon>
        <taxon>Halteria</taxon>
    </lineage>
</organism>
<dbReference type="GO" id="GO:0019887">
    <property type="term" value="F:protein kinase regulator activity"/>
    <property type="evidence" value="ECO:0007669"/>
    <property type="project" value="InterPro"/>
</dbReference>
<feature type="region of interest" description="Disordered" evidence="3">
    <location>
        <begin position="1"/>
        <end position="27"/>
    </location>
</feature>
<dbReference type="FunFam" id="2.20.25.20:FF:000001">
    <property type="entry name" value="Casein kinase II subunit beta"/>
    <property type="match status" value="1"/>
</dbReference>
<sequence length="304" mass="35149">MEKLGKKTFREDFPLPRQHHSFTSEEDEAGLILPAIIPFEKQPKHIHQSESSSDHYPVKGKQRGLENPRQPRDAEDDEYSNVFQSISEGMSSNQNVDFDDQDSEQSWIEWYCSLRGHEFLCEVDPQFIADESNLVRLDKYVTHFKEALQIILNEELDVGSDFEELEKINLDKKLQSKKDAEILYKLIHQRFITSPNGFKAMHSKFIKGDFGYCPRVLCEMQPVLPMGDSGDPEISETRVYCPKCHKQFIPDDVKSQKFDGCAFGPNFPAQFILEYGLQDKIGQAKPAQLYLYGFKVRDISQLRI</sequence>
<dbReference type="GO" id="GO:0005737">
    <property type="term" value="C:cytoplasm"/>
    <property type="evidence" value="ECO:0007669"/>
    <property type="project" value="TreeGrafter"/>
</dbReference>
<comment type="caution">
    <text evidence="4">The sequence shown here is derived from an EMBL/GenBank/DDBJ whole genome shotgun (WGS) entry which is preliminary data.</text>
</comment>
<dbReference type="PANTHER" id="PTHR11740:SF0">
    <property type="entry name" value="CASEIN KINASE II SUBUNIT BETA"/>
    <property type="match status" value="1"/>
</dbReference>
<dbReference type="OrthoDB" id="3971593at2759"/>
<feature type="compositionally biased region" description="Basic and acidic residues" evidence="3">
    <location>
        <begin position="1"/>
        <end position="14"/>
    </location>
</feature>
<protein>
    <recommendedName>
        <fullName evidence="2">Casein kinase II subunit beta</fullName>
        <shortName evidence="2">CK II beta</shortName>
    </recommendedName>
</protein>
<dbReference type="PANTHER" id="PTHR11740">
    <property type="entry name" value="CASEIN KINASE II SUBUNIT BETA"/>
    <property type="match status" value="1"/>
</dbReference>
<proteinExistence type="inferred from homology"/>
<dbReference type="SUPFAM" id="SSF57798">
    <property type="entry name" value="Casein kinase II beta subunit"/>
    <property type="match status" value="1"/>
</dbReference>
<dbReference type="PRINTS" id="PR00472">
    <property type="entry name" value="CASNKINASEII"/>
</dbReference>
<name>A0A8J8NKN5_HALGN</name>
<dbReference type="InterPro" id="IPR035991">
    <property type="entry name" value="Casein_kinase_II_beta-like"/>
</dbReference>
<evidence type="ECO:0000256" key="2">
    <source>
        <dbReference type="RuleBase" id="RU361268"/>
    </source>
</evidence>
<reference evidence="4" key="1">
    <citation type="submission" date="2019-06" db="EMBL/GenBank/DDBJ databases">
        <authorList>
            <person name="Zheng W."/>
        </authorList>
    </citation>
    <scope>NUCLEOTIDE SEQUENCE</scope>
    <source>
        <strain evidence="4">QDHG01</strain>
    </source>
</reference>
<dbReference type="InterPro" id="IPR000704">
    <property type="entry name" value="Casein_kinase_II_reg-sub"/>
</dbReference>
<dbReference type="InterPro" id="IPR016149">
    <property type="entry name" value="Casein_kin_II_reg-sub_N"/>
</dbReference>
<evidence type="ECO:0000313" key="5">
    <source>
        <dbReference type="Proteomes" id="UP000785679"/>
    </source>
</evidence>
<evidence type="ECO:0000256" key="1">
    <source>
        <dbReference type="ARBA" id="ARBA00006941"/>
    </source>
</evidence>
<dbReference type="FunFam" id="1.10.1820.10:FF:000005">
    <property type="entry name" value="Casein kinase II subunit beta"/>
    <property type="match status" value="1"/>
</dbReference>
<feature type="compositionally biased region" description="Basic and acidic residues" evidence="3">
    <location>
        <begin position="52"/>
        <end position="73"/>
    </location>
</feature>
<keyword evidence="5" id="KW-1185">Reference proteome</keyword>
<comment type="subunit">
    <text evidence="2">Tetramer of two alpha and two beta subunits.</text>
</comment>
<dbReference type="AlphaFoldDB" id="A0A8J8NKN5"/>
<feature type="region of interest" description="Disordered" evidence="3">
    <location>
        <begin position="42"/>
        <end position="77"/>
    </location>
</feature>
<accession>A0A8J8NKN5</accession>
<dbReference type="Gene3D" id="1.10.1820.10">
    <property type="entry name" value="protein kinase ck2 holoenzyme, chain C, domain 1"/>
    <property type="match status" value="1"/>
</dbReference>
<evidence type="ECO:0000313" key="4">
    <source>
        <dbReference type="EMBL" id="TNV76498.1"/>
    </source>
</evidence>
<dbReference type="EMBL" id="RRYP01013461">
    <property type="protein sequence ID" value="TNV76498.1"/>
    <property type="molecule type" value="Genomic_DNA"/>
</dbReference>
<dbReference type="GO" id="GO:0005956">
    <property type="term" value="C:protein kinase CK2 complex"/>
    <property type="evidence" value="ECO:0007669"/>
    <property type="project" value="UniProtKB-UniRule"/>
</dbReference>
<comment type="similarity">
    <text evidence="1 2">Belongs to the casein kinase 2 subunit beta family.</text>
</comment>
<dbReference type="Proteomes" id="UP000785679">
    <property type="component" value="Unassembled WGS sequence"/>
</dbReference>